<reference evidence="2 3" key="1">
    <citation type="journal article" date="2016" name="Nat. Commun.">
        <title>Thousands of microbial genomes shed light on interconnected biogeochemical processes in an aquifer system.</title>
        <authorList>
            <person name="Anantharaman K."/>
            <person name="Brown C.T."/>
            <person name="Hug L.A."/>
            <person name="Sharon I."/>
            <person name="Castelle C.J."/>
            <person name="Probst A.J."/>
            <person name="Thomas B.C."/>
            <person name="Singh A."/>
            <person name="Wilkins M.J."/>
            <person name="Karaoz U."/>
            <person name="Brodie E.L."/>
            <person name="Williams K.H."/>
            <person name="Hubbard S.S."/>
            <person name="Banfield J.F."/>
        </authorList>
    </citation>
    <scope>NUCLEOTIDE SEQUENCE [LARGE SCALE GENOMIC DNA]</scope>
</reference>
<protein>
    <recommendedName>
        <fullName evidence="4">General secretion pathway GspH domain-containing protein</fullName>
    </recommendedName>
</protein>
<evidence type="ECO:0000256" key="1">
    <source>
        <dbReference type="SAM" id="Phobius"/>
    </source>
</evidence>
<evidence type="ECO:0000313" key="3">
    <source>
        <dbReference type="Proteomes" id="UP000177751"/>
    </source>
</evidence>
<name>A0A1G2J920_9BACT</name>
<gene>
    <name evidence="2" type="ORF">A2401_01935</name>
</gene>
<keyword evidence="1" id="KW-0472">Membrane</keyword>
<comment type="caution">
    <text evidence="2">The sequence shown here is derived from an EMBL/GenBank/DDBJ whole genome shotgun (WGS) entry which is preliminary data.</text>
</comment>
<evidence type="ECO:0008006" key="4">
    <source>
        <dbReference type="Google" id="ProtNLM"/>
    </source>
</evidence>
<dbReference type="Proteomes" id="UP000177751">
    <property type="component" value="Unassembled WGS sequence"/>
</dbReference>
<keyword evidence="1" id="KW-1133">Transmembrane helix</keyword>
<dbReference type="InterPro" id="IPR045584">
    <property type="entry name" value="Pilin-like"/>
</dbReference>
<evidence type="ECO:0000313" key="2">
    <source>
        <dbReference type="EMBL" id="OGZ83609.1"/>
    </source>
</evidence>
<dbReference type="STRING" id="1802229.A2401_01935"/>
<dbReference type="AlphaFoldDB" id="A0A1G2J920"/>
<dbReference type="EMBL" id="MHPP01000031">
    <property type="protein sequence ID" value="OGZ83609.1"/>
    <property type="molecule type" value="Genomic_DNA"/>
</dbReference>
<sequence length="204" mass="21875">MKLKIKNLSEGITIIEIIVVIFLIALFSSIVVFSLQKIQQSMALSRTTHKLAQNLRKAQDLALSGAGLGEMEIAGYGLYIKRDAEVGTLCNTGILIYADSCFAGANNADKNKYTIPYEPSCPDGDYIIDCIDINSENKGVIVKGFNNTVTGDFTSINFTPPNPSIAIENLNSGHSAVEIVLGLESDGSLTKTISVNTAGLIEIK</sequence>
<accession>A0A1G2J920</accession>
<organism evidence="2 3">
    <name type="scientific">Candidatus Staskawiczbacteria bacterium RIFOXYC1_FULL_38_18</name>
    <dbReference type="NCBI Taxonomy" id="1802229"/>
    <lineage>
        <taxon>Bacteria</taxon>
        <taxon>Candidatus Staskawicziibacteriota</taxon>
    </lineage>
</organism>
<dbReference type="SUPFAM" id="SSF54523">
    <property type="entry name" value="Pili subunits"/>
    <property type="match status" value="1"/>
</dbReference>
<feature type="transmembrane region" description="Helical" evidence="1">
    <location>
        <begin position="12"/>
        <end position="35"/>
    </location>
</feature>
<keyword evidence="1" id="KW-0812">Transmembrane</keyword>
<proteinExistence type="predicted"/>